<name>A0A756YBG4_SALER</name>
<proteinExistence type="predicted"/>
<dbReference type="AlphaFoldDB" id="A0A756YBG4"/>
<organism evidence="1">
    <name type="scientific">Salmonella enterica</name>
    <name type="common">Salmonella choleraesuis</name>
    <dbReference type="NCBI Taxonomy" id="28901"/>
    <lineage>
        <taxon>Bacteria</taxon>
        <taxon>Pseudomonadati</taxon>
        <taxon>Pseudomonadota</taxon>
        <taxon>Gammaproteobacteria</taxon>
        <taxon>Enterobacterales</taxon>
        <taxon>Enterobacteriaceae</taxon>
        <taxon>Salmonella</taxon>
    </lineage>
</organism>
<sequence>MLSPSQSLQYQKESVERALTCANCGQKLHVLEVHVCEHCCAELMADPNGQMLEEDDE</sequence>
<protein>
    <submittedName>
        <fullName evidence="1">Protein ninF</fullName>
    </submittedName>
</protein>
<accession>A0A756YBG4</accession>
<evidence type="ECO:0000313" key="1">
    <source>
        <dbReference type="EMBL" id="HAG0390034.1"/>
    </source>
</evidence>
<reference evidence="1" key="1">
    <citation type="journal article" date="2018" name="Genome Biol.">
        <title>SKESA: strategic k-mer extension for scrupulous assemblies.</title>
        <authorList>
            <person name="Souvorov A."/>
            <person name="Agarwala R."/>
            <person name="Lipman D.J."/>
        </authorList>
    </citation>
    <scope>NUCLEOTIDE SEQUENCE</scope>
    <source>
        <strain evidence="1">MA.CK_97/00011857</strain>
    </source>
</reference>
<dbReference type="InterPro" id="IPR008712">
    <property type="entry name" value="NinF"/>
</dbReference>
<reference evidence="1" key="2">
    <citation type="submission" date="2020-02" db="EMBL/GenBank/DDBJ databases">
        <authorList>
            <consortium name="NCBI Pathogen Detection Project"/>
        </authorList>
    </citation>
    <scope>NUCLEOTIDE SEQUENCE</scope>
    <source>
        <strain evidence="1">MA.CK_97/00011857</strain>
    </source>
</reference>
<dbReference type="Pfam" id="PF05810">
    <property type="entry name" value="NinF"/>
    <property type="match status" value="1"/>
</dbReference>
<comment type="caution">
    <text evidence="1">The sequence shown here is derived from an EMBL/GenBank/DDBJ whole genome shotgun (WGS) entry which is preliminary data.</text>
</comment>
<dbReference type="EMBL" id="DAAXCJ010000007">
    <property type="protein sequence ID" value="HAG0390034.1"/>
    <property type="molecule type" value="Genomic_DNA"/>
</dbReference>
<gene>
    <name evidence="1" type="ORF">G8S59_003284</name>
</gene>